<proteinExistence type="inferred from homology"/>
<dbReference type="PANTHER" id="PTHR10926">
    <property type="entry name" value="CELL CYCLE CONTROL PROTEIN 50"/>
    <property type="match status" value="1"/>
</dbReference>
<dbReference type="EMBL" id="LT594630">
    <property type="protein sequence ID" value="SCN12850.1"/>
    <property type="molecule type" value="Genomic_DNA"/>
</dbReference>
<evidence type="ECO:0000256" key="4">
    <source>
        <dbReference type="ARBA" id="ARBA00022989"/>
    </source>
</evidence>
<accession>A0A1A8WP70</accession>
<sequence>MTNPKKEHSEIPPQKGKLYYKKNSKYINFIYKFVQWYRIEKVVGPIWVHKYSATISFLLFLFFFNLILGINILLLSSRYTECRIPYEYKDQSYTKYTIVKVTHEHCNGNKHLKVLEGQINVHYEIHGIQQNHNGFITSLKKEQLSGNIFLKKEELNECFPLITYEHEGVNKLLHPCGILQWNVFTDNYMFYDSQPDEAPFPNSLPLKQKVEDITIKYFRKFFKNPSPILVNLYKNKVYFWMDEEIQSYILQENNETNEKLVVLPQSLKYNKAGNAIENSHFINWMIPSAFNYVKRLYAILDGPLTFPFYIYIENNFKINYTKIIVISNSNFYLSTTLLGVIFIITSILALILAFMHLIRMRKYNFK</sequence>
<protein>
    <submittedName>
        <fullName evidence="8">LEM3/CDC50 family protein, putative</fullName>
    </submittedName>
</protein>
<reference evidence="8" key="2">
    <citation type="submission" date="2016-05" db="EMBL/GenBank/DDBJ databases">
        <authorList>
            <person name="Lavstsen T."/>
            <person name="Jespersen J.S."/>
        </authorList>
    </citation>
    <scope>NUCLEOTIDE SEQUENCE [LARGE SCALE GENOMIC DNA]</scope>
</reference>
<evidence type="ECO:0000313" key="9">
    <source>
        <dbReference type="EMBL" id="SBT71430.1"/>
    </source>
</evidence>
<dbReference type="EMBL" id="FLQW01002385">
    <property type="protein sequence ID" value="SBS93121.1"/>
    <property type="molecule type" value="Genomic_DNA"/>
</dbReference>
<keyword evidence="4 7" id="KW-1133">Transmembrane helix</keyword>
<dbReference type="GO" id="GO:0005886">
    <property type="term" value="C:plasma membrane"/>
    <property type="evidence" value="ECO:0007669"/>
    <property type="project" value="TreeGrafter"/>
</dbReference>
<feature type="transmembrane region" description="Helical" evidence="7">
    <location>
        <begin position="295"/>
        <end position="312"/>
    </location>
</feature>
<keyword evidence="3 7" id="KW-0812">Transmembrane</keyword>
<comment type="subcellular location">
    <subcellularLocation>
        <location evidence="1">Membrane</location>
        <topology evidence="1">Multi-pass membrane protein</topology>
    </subcellularLocation>
</comment>
<keyword evidence="5 6" id="KW-0472">Membrane</keyword>
<dbReference type="PANTHER" id="PTHR10926:SF0">
    <property type="entry name" value="CDC50, ISOFORM A"/>
    <property type="match status" value="1"/>
</dbReference>
<dbReference type="KEGG" id="pmal:PMUG01_09042500"/>
<evidence type="ECO:0000313" key="11">
    <source>
        <dbReference type="Proteomes" id="UP000078597"/>
    </source>
</evidence>
<evidence type="ECO:0000313" key="10">
    <source>
        <dbReference type="EMBL" id="SCN12850.1"/>
    </source>
</evidence>
<reference evidence="11" key="1">
    <citation type="submission" date="2016-05" db="EMBL/GenBank/DDBJ databases">
        <authorList>
            <person name="Naeem Raeece"/>
        </authorList>
    </citation>
    <scope>NUCLEOTIDE SEQUENCE [LARGE SCALE GENOMIC DNA]</scope>
</reference>
<dbReference type="Pfam" id="PF03381">
    <property type="entry name" value="CDC50"/>
    <property type="match status" value="1"/>
</dbReference>
<gene>
    <name evidence="10" type="primary">PmUG01_09042500</name>
    <name evidence="9" type="synonym">PmlGA01_090034100</name>
    <name evidence="8" type="ORF">PMALA_038540</name>
    <name evidence="9" type="ORF">PMLGA01_090034100</name>
    <name evidence="10" type="ORF">PMUG01_09042500</name>
</gene>
<feature type="transmembrane region" description="Helical" evidence="7">
    <location>
        <begin position="332"/>
        <end position="358"/>
    </location>
</feature>
<dbReference type="Proteomes" id="UP000219813">
    <property type="component" value="Chromosome 9"/>
</dbReference>
<dbReference type="VEuPathDB" id="PlasmoDB:PmUG01_09042500"/>
<dbReference type="Proteomes" id="UP000219799">
    <property type="component" value="Chromosome 9"/>
</dbReference>
<evidence type="ECO:0000313" key="13">
    <source>
        <dbReference type="Proteomes" id="UP000219813"/>
    </source>
</evidence>
<evidence type="ECO:0000256" key="2">
    <source>
        <dbReference type="ARBA" id="ARBA00009457"/>
    </source>
</evidence>
<organism evidence="8 11">
    <name type="scientific">Plasmodium malariae</name>
    <dbReference type="NCBI Taxonomy" id="5858"/>
    <lineage>
        <taxon>Eukaryota</taxon>
        <taxon>Sar</taxon>
        <taxon>Alveolata</taxon>
        <taxon>Apicomplexa</taxon>
        <taxon>Aconoidasida</taxon>
        <taxon>Haemosporida</taxon>
        <taxon>Plasmodiidae</taxon>
        <taxon>Plasmodium</taxon>
        <taxon>Plasmodium (Plasmodium)</taxon>
    </lineage>
</organism>
<dbReference type="OrthoDB" id="340608at2759"/>
<keyword evidence="13" id="KW-1185">Reference proteome</keyword>
<dbReference type="AlphaFoldDB" id="A0A1A8WP70"/>
<feature type="transmembrane region" description="Helical" evidence="7">
    <location>
        <begin position="55"/>
        <end position="75"/>
    </location>
</feature>
<evidence type="ECO:0000256" key="3">
    <source>
        <dbReference type="ARBA" id="ARBA00022692"/>
    </source>
</evidence>
<evidence type="ECO:0000256" key="6">
    <source>
        <dbReference type="PIRNR" id="PIRNR015840"/>
    </source>
</evidence>
<accession>A0A1C3KCW5</accession>
<dbReference type="InterPro" id="IPR005045">
    <property type="entry name" value="CDC50/LEM3_fam"/>
</dbReference>
<dbReference type="Proteomes" id="UP000078597">
    <property type="component" value="Unassembled WGS sequence"/>
</dbReference>
<dbReference type="RefSeq" id="XP_028861747.1">
    <property type="nucleotide sequence ID" value="XM_029005126.1"/>
</dbReference>
<dbReference type="OMA" id="VQWYRME"/>
<dbReference type="EMBL" id="LT594497">
    <property type="protein sequence ID" value="SBT71430.1"/>
    <property type="molecule type" value="Genomic_DNA"/>
</dbReference>
<dbReference type="PIRSF" id="PIRSF015840">
    <property type="entry name" value="DUF284_TM_euk"/>
    <property type="match status" value="1"/>
</dbReference>
<evidence type="ECO:0000256" key="7">
    <source>
        <dbReference type="SAM" id="Phobius"/>
    </source>
</evidence>
<comment type="similarity">
    <text evidence="2 6">Belongs to the CDC50/LEM3 family.</text>
</comment>
<evidence type="ECO:0000313" key="8">
    <source>
        <dbReference type="EMBL" id="SBS93121.1"/>
    </source>
</evidence>
<evidence type="ECO:0000256" key="5">
    <source>
        <dbReference type="ARBA" id="ARBA00023136"/>
    </source>
</evidence>
<dbReference type="GO" id="GO:0005794">
    <property type="term" value="C:Golgi apparatus"/>
    <property type="evidence" value="ECO:0007669"/>
    <property type="project" value="TreeGrafter"/>
</dbReference>
<evidence type="ECO:0000313" key="12">
    <source>
        <dbReference type="Proteomes" id="UP000219799"/>
    </source>
</evidence>
<name>A0A1A8WP70_PLAMA</name>
<evidence type="ECO:0000256" key="1">
    <source>
        <dbReference type="ARBA" id="ARBA00004141"/>
    </source>
</evidence>
<reference evidence="12 13" key="3">
    <citation type="submission" date="2016-06" db="EMBL/GenBank/DDBJ databases">
        <authorList>
            <consortium name="Pathogen Informatics"/>
        </authorList>
    </citation>
    <scope>NUCLEOTIDE SEQUENCE [LARGE SCALE GENOMIC DNA]</scope>
    <source>
        <strain evidence="9">PmlGA01</strain>
    </source>
</reference>
<dbReference type="GeneID" id="39868953"/>
<dbReference type="GO" id="GO:0005783">
    <property type="term" value="C:endoplasmic reticulum"/>
    <property type="evidence" value="ECO:0007669"/>
    <property type="project" value="TreeGrafter"/>
</dbReference>